<organism evidence="3 4">
    <name type="scientific">Streptosporangium pseudovulgare</name>
    <dbReference type="NCBI Taxonomy" id="35765"/>
    <lineage>
        <taxon>Bacteria</taxon>
        <taxon>Bacillati</taxon>
        <taxon>Actinomycetota</taxon>
        <taxon>Actinomycetes</taxon>
        <taxon>Streptosporangiales</taxon>
        <taxon>Streptosporangiaceae</taxon>
        <taxon>Streptosporangium</taxon>
    </lineage>
</organism>
<dbReference type="SUPFAM" id="SSF50370">
    <property type="entry name" value="Ricin B-like lectins"/>
    <property type="match status" value="2"/>
</dbReference>
<reference evidence="4" key="1">
    <citation type="journal article" date="2019" name="Int. J. Syst. Evol. Microbiol.">
        <title>The Global Catalogue of Microorganisms (GCM) 10K type strain sequencing project: providing services to taxonomists for standard genome sequencing and annotation.</title>
        <authorList>
            <consortium name="The Broad Institute Genomics Platform"/>
            <consortium name="The Broad Institute Genome Sequencing Center for Infectious Disease"/>
            <person name="Wu L."/>
            <person name="Ma J."/>
        </authorList>
    </citation>
    <scope>NUCLEOTIDE SEQUENCE [LARGE SCALE GENOMIC DNA]</scope>
    <source>
        <strain evidence="4">JCM 3115</strain>
    </source>
</reference>
<dbReference type="InterPro" id="IPR008928">
    <property type="entry name" value="6-hairpin_glycosidase_sf"/>
</dbReference>
<dbReference type="SUPFAM" id="SSF48208">
    <property type="entry name" value="Six-hairpin glycosidases"/>
    <property type="match status" value="1"/>
</dbReference>
<dbReference type="InterPro" id="IPR006311">
    <property type="entry name" value="TAT_signal"/>
</dbReference>
<comment type="caution">
    <text evidence="3">The sequence shown here is derived from an EMBL/GenBank/DDBJ whole genome shotgun (WGS) entry which is preliminary data.</text>
</comment>
<accession>A0ABQ2R5Y9</accession>
<dbReference type="PROSITE" id="PS51318">
    <property type="entry name" value="TAT"/>
    <property type="match status" value="1"/>
</dbReference>
<feature type="region of interest" description="Disordered" evidence="1">
    <location>
        <begin position="1"/>
        <end position="50"/>
    </location>
</feature>
<dbReference type="CDD" id="cd00161">
    <property type="entry name" value="beta-trefoil_Ricin-like"/>
    <property type="match status" value="3"/>
</dbReference>
<feature type="domain" description="Ricin B lectin" evidence="2">
    <location>
        <begin position="822"/>
        <end position="959"/>
    </location>
</feature>
<dbReference type="SMART" id="SM00458">
    <property type="entry name" value="RICIN"/>
    <property type="match status" value="2"/>
</dbReference>
<evidence type="ECO:0000313" key="3">
    <source>
        <dbReference type="EMBL" id="GGQ10427.1"/>
    </source>
</evidence>
<dbReference type="Gene3D" id="2.80.10.50">
    <property type="match status" value="5"/>
</dbReference>
<feature type="domain" description="Ricin B lectin" evidence="2">
    <location>
        <begin position="684"/>
        <end position="820"/>
    </location>
</feature>
<proteinExistence type="predicted"/>
<dbReference type="InterPro" id="IPR012878">
    <property type="entry name" value="Beta-AFase-like_GH127_cat"/>
</dbReference>
<dbReference type="Pfam" id="PF07944">
    <property type="entry name" value="Beta-AFase-like_GH127_cat"/>
    <property type="match status" value="1"/>
</dbReference>
<dbReference type="PANTHER" id="PTHR31151:SF0">
    <property type="entry name" value="PROLINE-TRNA LIGASE (DUF1680)"/>
    <property type="match status" value="1"/>
</dbReference>
<protein>
    <recommendedName>
        <fullName evidence="2">Ricin B lectin domain-containing protein</fullName>
    </recommendedName>
</protein>
<sequence length="959" mass="102417">MPRVPPGDGVSGPDLERTIAGNRPDPPRDRFRPAPVRPPTLQEAHVSSPSLSRRRLLQAAGVAVVASTAGQVAGATAARAAVAPARPDIGVSAYPFDLGQVRLTAGRWMDNQNRTLSYLRFVDVERLLYNFRANHRLSTGGAAANGGWDAPSFPFRTHVQGHFLTAWAQAYAVLGDTVCRDKATRMVAELARCQANNAAAGFNAGYLSGFPESDFTALEARTLSNGNVPYYCVHKTMAGLLDVWRLIGSTQARDVLLALAGWVDQRTGRLTAAQMQAMLGTEFGGMNAVLADLYQQTGDTRWLIAAQRFDHAAVFNPLASNQDQLNGLHANTQVPKWIGAAREYKATGTTRYRDIATNAWNITVGAHTYAIGGNSQAEHFRAPNAIAGYLTNDTCEHCNSYNMLKLTRELWLLDPNRAAYFDFYEQALFNHILGAQNPADGHGHVTYFTPLKPGGRRGVGPAWGGGTYSTDYNSFWCCQGTGVEVNTALMDSIYFHNGTTLTVNLFAPSTLNWTQRGITVTQTTSFPVSDTTTLQVTGNAGGSWTMRVRIPSWTTGATISVNGAQQNVDTTPGTYAALTRSWSSGDTVTVRLPMRVVMKAANDNANVAAIMYGPVVLSGNYGNTSLSAPPTLNTASINRTGATALAFTAGANGAQVDLGPFYDAHGHNYTVYWNARVGGDTGGSASYRLLNAASGLTLGIRDMSTADGGLALQWTDNGTADHDWEIIVDGGAVRLRNVNSGKVLGVENMSTADDARALQWTDNGTADHRWTLIDAGDGSHKIRNVNSGKLLGIQGGSTANGAQVVQDSDNGGADNQWRFVPNGARRIQNLTSGLVLGVRDMSTADGGLVIQWGDTGTADHLWTAVVDSGGYLRLRNSNSGRVLGVENASTALGARVLQWADNGGADHRWRLRYGSNGCFRIQCANGGRVLGVSGGSTAQGAQVVLADDNGANDHLWRFL</sequence>
<dbReference type="EMBL" id="BMQJ01000011">
    <property type="protein sequence ID" value="GGQ10427.1"/>
    <property type="molecule type" value="Genomic_DNA"/>
</dbReference>
<gene>
    <name evidence="3" type="ORF">GCM10010140_46040</name>
</gene>
<dbReference type="InterPro" id="IPR049046">
    <property type="entry name" value="Beta-AFase-like_GH127_middle"/>
</dbReference>
<dbReference type="Pfam" id="PF14200">
    <property type="entry name" value="RicinB_lectin_2"/>
    <property type="match status" value="3"/>
</dbReference>
<dbReference type="PROSITE" id="PS50231">
    <property type="entry name" value="RICIN_B_LECTIN"/>
    <property type="match status" value="2"/>
</dbReference>
<evidence type="ECO:0000256" key="1">
    <source>
        <dbReference type="SAM" id="MobiDB-lite"/>
    </source>
</evidence>
<name>A0ABQ2R5Y9_9ACTN</name>
<evidence type="ECO:0000313" key="4">
    <source>
        <dbReference type="Proteomes" id="UP000611554"/>
    </source>
</evidence>
<evidence type="ECO:0000259" key="2">
    <source>
        <dbReference type="SMART" id="SM00458"/>
    </source>
</evidence>
<dbReference type="Pfam" id="PF20736">
    <property type="entry name" value="Glyco_hydro127M"/>
    <property type="match status" value="1"/>
</dbReference>
<keyword evidence="4" id="KW-1185">Reference proteome</keyword>
<dbReference type="InterPro" id="IPR035992">
    <property type="entry name" value="Ricin_B-like_lectins"/>
</dbReference>
<dbReference type="PANTHER" id="PTHR31151">
    <property type="entry name" value="PROLINE-TRNA LIGASE (DUF1680)"/>
    <property type="match status" value="1"/>
</dbReference>
<dbReference type="InterPro" id="IPR000772">
    <property type="entry name" value="Ricin_B_lectin"/>
</dbReference>
<dbReference type="Proteomes" id="UP000611554">
    <property type="component" value="Unassembled WGS sequence"/>
</dbReference>